<evidence type="ECO:0000313" key="1">
    <source>
        <dbReference type="EMBL" id="MDG0846941.1"/>
    </source>
</evidence>
<accession>A0A9X4QYX9</accession>
<dbReference type="NCBIfam" id="TIGR03236">
    <property type="entry name" value="dnd_assoc_1"/>
    <property type="match status" value="1"/>
</dbReference>
<dbReference type="Proteomes" id="UP001152422">
    <property type="component" value="Unassembled WGS sequence"/>
</dbReference>
<dbReference type="AlphaFoldDB" id="A0A9X4QYX9"/>
<keyword evidence="2" id="KW-1185">Reference proteome</keyword>
<gene>
    <name evidence="1" type="primary">dptG</name>
    <name evidence="1" type="ORF">M4L89_11960</name>
</gene>
<reference evidence="1" key="1">
    <citation type="submission" date="2022-05" db="EMBL/GenBank/DDBJ databases">
        <title>Comparative genomics of Staphylococcus equorum isolates.</title>
        <authorList>
            <person name="Luelf R.H."/>
        </authorList>
    </citation>
    <scope>NUCLEOTIDE SEQUENCE</scope>
    <source>
        <strain evidence="1">TMW 2.2497</strain>
    </source>
</reference>
<dbReference type="InterPro" id="IPR017645">
    <property type="entry name" value="Dnd_assoc_1"/>
</dbReference>
<protein>
    <submittedName>
        <fullName evidence="1">DNA phosphorothioation-dependent restriction protein DptG</fullName>
    </submittedName>
</protein>
<evidence type="ECO:0000313" key="2">
    <source>
        <dbReference type="Proteomes" id="UP001152422"/>
    </source>
</evidence>
<comment type="caution">
    <text evidence="1">The sequence shown here is derived from an EMBL/GenBank/DDBJ whole genome shotgun (WGS) entry which is preliminary data.</text>
</comment>
<dbReference type="RefSeq" id="WP_277583507.1">
    <property type="nucleotide sequence ID" value="NZ_JAMBPY010000007.1"/>
</dbReference>
<organism evidence="1 2">
    <name type="scientific">Staphylococcus equorum</name>
    <dbReference type="NCBI Taxonomy" id="246432"/>
    <lineage>
        <taxon>Bacteria</taxon>
        <taxon>Bacillati</taxon>
        <taxon>Bacillota</taxon>
        <taxon>Bacilli</taxon>
        <taxon>Bacillales</taxon>
        <taxon>Staphylococcaceae</taxon>
        <taxon>Staphylococcus</taxon>
    </lineage>
</organism>
<proteinExistence type="predicted"/>
<sequence>MDKASQKLIQLLKLNEGKASFKRNFNFKLYPFYTRNPERAKFNNGFTPVLGSIARHSLGLKAEYTQEDYKLDTIYENVDSVKNLDEDQKNKFLNRIFGFNRIDSIKHPFVMNYYPLSEGTERRGETDIALYISQIFNLKENQNWHNFVGNKKANNLVEKILLESITKIPEKDENNSFKTFLNNLFKDKDSDLEFLLTHKDFALKNLDKFFAFYYFQFILQTTLNLEYIKLLKEGVHLHTLYFTLETEKLTSTRETNSNGYNQVKEIKNYTLVNENLLGYLNILINVINQDEKFYSFTDIFQLESNKQEKLNYELQEVLTLYSSVFKKNEAISTELEGNILLFKKWLSEDLAKETLSRYYLSIEEIGNLYFLKNRGSMGKTLTLKKDMLILLTSLIVKDEKMLIKDVFSEFEKRGVFLDRYTKEEILQFYEKMNILDKKSDSGEVKYVKPVL</sequence>
<name>A0A9X4QYX9_9STAP</name>
<dbReference type="EMBL" id="JAMBQA010000007">
    <property type="protein sequence ID" value="MDG0846941.1"/>
    <property type="molecule type" value="Genomic_DNA"/>
</dbReference>